<sequence>VLGPVMPKVCEEQRAYLEAKEGVDLAAVLREQHSP</sequence>
<organism evidence="1 2">
    <name type="scientific">Haematococcus lacustris</name>
    <name type="common">Green alga</name>
    <name type="synonym">Haematococcus pluvialis</name>
    <dbReference type="NCBI Taxonomy" id="44745"/>
    <lineage>
        <taxon>Eukaryota</taxon>
        <taxon>Viridiplantae</taxon>
        <taxon>Chlorophyta</taxon>
        <taxon>core chlorophytes</taxon>
        <taxon>Chlorophyceae</taxon>
        <taxon>CS clade</taxon>
        <taxon>Chlamydomonadales</taxon>
        <taxon>Haematococcaceae</taxon>
        <taxon>Haematococcus</taxon>
    </lineage>
</organism>
<dbReference type="Proteomes" id="UP000485058">
    <property type="component" value="Unassembled WGS sequence"/>
</dbReference>
<evidence type="ECO:0000313" key="2">
    <source>
        <dbReference type="Proteomes" id="UP000485058"/>
    </source>
</evidence>
<protein>
    <submittedName>
        <fullName evidence="1">Uncharacterized protein</fullName>
    </submittedName>
</protein>
<dbReference type="EMBL" id="BLLF01003439">
    <property type="protein sequence ID" value="GFH27344.1"/>
    <property type="molecule type" value="Genomic_DNA"/>
</dbReference>
<evidence type="ECO:0000313" key="1">
    <source>
        <dbReference type="EMBL" id="GFH27344.1"/>
    </source>
</evidence>
<name>A0A6A0A464_HAELA</name>
<reference evidence="1 2" key="1">
    <citation type="submission" date="2020-02" db="EMBL/GenBank/DDBJ databases">
        <title>Draft genome sequence of Haematococcus lacustris strain NIES-144.</title>
        <authorList>
            <person name="Morimoto D."/>
            <person name="Nakagawa S."/>
            <person name="Yoshida T."/>
            <person name="Sawayama S."/>
        </authorList>
    </citation>
    <scope>NUCLEOTIDE SEQUENCE [LARGE SCALE GENOMIC DNA]</scope>
    <source>
        <strain evidence="1 2">NIES-144</strain>
    </source>
</reference>
<dbReference type="AlphaFoldDB" id="A0A6A0A464"/>
<gene>
    <name evidence="1" type="ORF">HaLaN_25649</name>
</gene>
<comment type="caution">
    <text evidence="1">The sequence shown here is derived from an EMBL/GenBank/DDBJ whole genome shotgun (WGS) entry which is preliminary data.</text>
</comment>
<proteinExistence type="predicted"/>
<accession>A0A6A0A464</accession>
<keyword evidence="2" id="KW-1185">Reference proteome</keyword>
<feature type="non-terminal residue" evidence="1">
    <location>
        <position position="1"/>
    </location>
</feature>